<feature type="region of interest" description="Disordered" evidence="1">
    <location>
        <begin position="39"/>
        <end position="89"/>
    </location>
</feature>
<accession>A0AAU7CRL2</accession>
<sequence>MSPLSSIPESLWNTVSPEAQTAILAVIASLEKRIADLEAQLNQNSTNSSKPPSSDPPAVKVKRRPPAPPSGRRRGGQPGHKRHTRALVPPDQIRETFEIKPTECGGCGAPLVGQDPGPVRHQVDEVPPIRPDVDEYRLHRLTCPDCGATTRAALPPGVPTGPFGPRLRAILAMFAGSYRLAKRPIRQLASDLFGLDISLGMISKLERQAAEVLEPVVAEVAAAIKAAPSAHIDETSWTEANEKAWLWVGRTEDLTAFTIADNRGADVARSILGTDKTKVAISDRFPSYDWIERRQYCWSHLRRDFQAMIDRRDDGSAIGSELLGASDRLFHWWHKYRDGAMAWSTFLGYARPIRWGVRQALERGSACAGEKTAATCRSLLEGEEHLWTFLRVRGIEPTNNAAERALRHAVLWRKSSGGTASEWGSRFVERVLSVAATCRQRGRNVLEYLAACFRARVMSEPSPSLL</sequence>
<dbReference type="PANTHER" id="PTHR33678">
    <property type="entry name" value="BLL1576 PROTEIN"/>
    <property type="match status" value="1"/>
</dbReference>
<feature type="domain" description="Transposase IS66 central" evidence="2">
    <location>
        <begin position="178"/>
        <end position="425"/>
    </location>
</feature>
<dbReference type="PANTHER" id="PTHR33678:SF2">
    <property type="match status" value="1"/>
</dbReference>
<dbReference type="Pfam" id="PF03050">
    <property type="entry name" value="DDE_Tnp_IS66"/>
    <property type="match status" value="1"/>
</dbReference>
<dbReference type="Pfam" id="PF20042">
    <property type="entry name" value="DUF6444"/>
    <property type="match status" value="1"/>
</dbReference>
<proteinExistence type="predicted"/>
<reference evidence="4" key="1">
    <citation type="submission" date="2024-05" db="EMBL/GenBank/DDBJ databases">
        <title>Planctomycetes of the genus Singulisphaera possess chitinolytic capabilities.</title>
        <authorList>
            <person name="Ivanova A."/>
        </authorList>
    </citation>
    <scope>NUCLEOTIDE SEQUENCE</scope>
    <source>
        <strain evidence="4">Ch08T</strain>
    </source>
</reference>
<dbReference type="InterPro" id="IPR004291">
    <property type="entry name" value="Transposase_IS66_central"/>
</dbReference>
<dbReference type="AlphaFoldDB" id="A0AAU7CRL2"/>
<name>A0AAU7CRL2_9BACT</name>
<dbReference type="InterPro" id="IPR045618">
    <property type="entry name" value="DUF6444"/>
</dbReference>
<evidence type="ECO:0000259" key="3">
    <source>
        <dbReference type="Pfam" id="PF20042"/>
    </source>
</evidence>
<evidence type="ECO:0000313" key="4">
    <source>
        <dbReference type="EMBL" id="XBH07851.1"/>
    </source>
</evidence>
<feature type="domain" description="DUF6444" evidence="3">
    <location>
        <begin position="19"/>
        <end position="85"/>
    </location>
</feature>
<protein>
    <submittedName>
        <fullName evidence="4">IS66 family transposase</fullName>
    </submittedName>
</protein>
<dbReference type="EMBL" id="CP155447">
    <property type="protein sequence ID" value="XBH07851.1"/>
    <property type="molecule type" value="Genomic_DNA"/>
</dbReference>
<gene>
    <name evidence="4" type="ORF">V5E97_18010</name>
</gene>
<feature type="compositionally biased region" description="Polar residues" evidence="1">
    <location>
        <begin position="40"/>
        <end position="52"/>
    </location>
</feature>
<evidence type="ECO:0000256" key="1">
    <source>
        <dbReference type="SAM" id="MobiDB-lite"/>
    </source>
</evidence>
<dbReference type="InterPro" id="IPR052344">
    <property type="entry name" value="Transposase-related"/>
</dbReference>
<dbReference type="NCBIfam" id="NF033517">
    <property type="entry name" value="transpos_IS66"/>
    <property type="match status" value="1"/>
</dbReference>
<evidence type="ECO:0000259" key="2">
    <source>
        <dbReference type="Pfam" id="PF03050"/>
    </source>
</evidence>
<dbReference type="RefSeq" id="WP_406700688.1">
    <property type="nucleotide sequence ID" value="NZ_CP155447.1"/>
</dbReference>
<organism evidence="4">
    <name type="scientific">Singulisphaera sp. Ch08</name>
    <dbReference type="NCBI Taxonomy" id="3120278"/>
    <lineage>
        <taxon>Bacteria</taxon>
        <taxon>Pseudomonadati</taxon>
        <taxon>Planctomycetota</taxon>
        <taxon>Planctomycetia</taxon>
        <taxon>Isosphaerales</taxon>
        <taxon>Isosphaeraceae</taxon>
        <taxon>Singulisphaera</taxon>
    </lineage>
</organism>
<feature type="compositionally biased region" description="Basic residues" evidence="1">
    <location>
        <begin position="60"/>
        <end position="85"/>
    </location>
</feature>